<proteinExistence type="predicted"/>
<dbReference type="Proteomes" id="UP001472866">
    <property type="component" value="Chromosome 05"/>
</dbReference>
<gene>
    <name evidence="3" type="ORF">HKI87_05g38430</name>
</gene>
<feature type="compositionally biased region" description="Basic residues" evidence="2">
    <location>
        <begin position="323"/>
        <end position="333"/>
    </location>
</feature>
<evidence type="ECO:0000256" key="1">
    <source>
        <dbReference type="SAM" id="Coils"/>
    </source>
</evidence>
<feature type="compositionally biased region" description="Polar residues" evidence="2">
    <location>
        <begin position="227"/>
        <end position="236"/>
    </location>
</feature>
<evidence type="ECO:0000256" key="2">
    <source>
        <dbReference type="SAM" id="MobiDB-lite"/>
    </source>
</evidence>
<evidence type="ECO:0000313" key="4">
    <source>
        <dbReference type="Proteomes" id="UP001472866"/>
    </source>
</evidence>
<feature type="region of interest" description="Disordered" evidence="2">
    <location>
        <begin position="210"/>
        <end position="276"/>
    </location>
</feature>
<keyword evidence="1" id="KW-0175">Coiled coil</keyword>
<protein>
    <submittedName>
        <fullName evidence="3">Uncharacterized protein</fullName>
    </submittedName>
</protein>
<feature type="region of interest" description="Disordered" evidence="2">
    <location>
        <begin position="25"/>
        <end position="44"/>
    </location>
</feature>
<organism evidence="3 4">
    <name type="scientific">Chloropicon roscoffensis</name>
    <dbReference type="NCBI Taxonomy" id="1461544"/>
    <lineage>
        <taxon>Eukaryota</taxon>
        <taxon>Viridiplantae</taxon>
        <taxon>Chlorophyta</taxon>
        <taxon>Chloropicophyceae</taxon>
        <taxon>Chloropicales</taxon>
        <taxon>Chloropicaceae</taxon>
        <taxon>Chloropicon</taxon>
    </lineage>
</organism>
<dbReference type="AlphaFoldDB" id="A0AAX4P7W9"/>
<feature type="coiled-coil region" evidence="1">
    <location>
        <begin position="430"/>
        <end position="457"/>
    </location>
</feature>
<feature type="region of interest" description="Disordered" evidence="2">
    <location>
        <begin position="293"/>
        <end position="427"/>
    </location>
</feature>
<accession>A0AAX4P7W9</accession>
<feature type="compositionally biased region" description="Acidic residues" evidence="2">
    <location>
        <begin position="298"/>
        <end position="308"/>
    </location>
</feature>
<feature type="compositionally biased region" description="Low complexity" evidence="2">
    <location>
        <begin position="362"/>
        <end position="378"/>
    </location>
</feature>
<sequence>MDRSSRRYSGVGVLSEIVNLAATPKSRAQGGPCKGKKSKVASGSASSFGLADDIACFQPPKPKIRNVMAHSRAKSGGDGAPAARVRPFKAKSLGGGASRVKAKTQKSMSPKTAEEISCRGGGSADAPLKRVQEATAVSPPAPSGEASARTSPARPAAATADEDVEAKVKLACDSARKKRTRRKTVCFGDWVTNSPPPAIAKARAEVAAEVAGDRLSTPPRAAGPSEPSATASNGCKTPSHAEILNMSKQLSTMASTLLPETPGTTEKGGGPTLKERLAESWCGKSYYERLAEMNGADQAEEEDDETIDDLQSKIQEALSGVRASKKKPAARRAKAAESRRQTRQGRRRTMGAGALEVPQRIAESPEAAVVEAPAAEVAPTPPPPADAEEESRRKSWADVVADAGAPADSDAQQAAGQATLEREGEKDELIRSLRSDLEESKRKQVVLECQKRGLQEDKEEMRASLCRLREFASELTGLVSALTREVDALSARCG</sequence>
<name>A0AAX4P7W9_9CHLO</name>
<evidence type="ECO:0000313" key="3">
    <source>
        <dbReference type="EMBL" id="WZN62307.1"/>
    </source>
</evidence>
<feature type="region of interest" description="Disordered" evidence="2">
    <location>
        <begin position="70"/>
        <end position="165"/>
    </location>
</feature>
<dbReference type="EMBL" id="CP151505">
    <property type="protein sequence ID" value="WZN62307.1"/>
    <property type="molecule type" value="Genomic_DNA"/>
</dbReference>
<reference evidence="3 4" key="1">
    <citation type="submission" date="2024-03" db="EMBL/GenBank/DDBJ databases">
        <title>Complete genome sequence of the green alga Chloropicon roscoffensis RCC1871.</title>
        <authorList>
            <person name="Lemieux C."/>
            <person name="Pombert J.-F."/>
            <person name="Otis C."/>
            <person name="Turmel M."/>
        </authorList>
    </citation>
    <scope>NUCLEOTIDE SEQUENCE [LARGE SCALE GENOMIC DNA]</scope>
    <source>
        <strain evidence="3 4">RCC1871</strain>
    </source>
</reference>
<feature type="compositionally biased region" description="Low complexity" evidence="2">
    <location>
        <begin position="146"/>
        <end position="159"/>
    </location>
</feature>
<keyword evidence="4" id="KW-1185">Reference proteome</keyword>
<feature type="compositionally biased region" description="Low complexity" evidence="2">
    <location>
        <begin position="397"/>
        <end position="418"/>
    </location>
</feature>
<feature type="compositionally biased region" description="Polar residues" evidence="2">
    <location>
        <begin position="246"/>
        <end position="255"/>
    </location>
</feature>